<evidence type="ECO:0000313" key="1">
    <source>
        <dbReference type="EMBL" id="TEY64769.1"/>
    </source>
</evidence>
<organism evidence="1 2">
    <name type="scientific">Botryotinia calthae</name>
    <dbReference type="NCBI Taxonomy" id="38488"/>
    <lineage>
        <taxon>Eukaryota</taxon>
        <taxon>Fungi</taxon>
        <taxon>Dikarya</taxon>
        <taxon>Ascomycota</taxon>
        <taxon>Pezizomycotina</taxon>
        <taxon>Leotiomycetes</taxon>
        <taxon>Helotiales</taxon>
        <taxon>Sclerotiniaceae</taxon>
        <taxon>Botryotinia</taxon>
    </lineage>
</organism>
<protein>
    <submittedName>
        <fullName evidence="1">Uncharacterized protein</fullName>
    </submittedName>
</protein>
<sequence>MNNSAINIKYMRHVTQLTRECNCENNRIECHHRSSIGATADQKTKILEESGIARCRCLAIEPTIPPPKPETYTAHLAVLRNPTHKEWTSRPHRYLSPALCNISPLYVQRFVEPAVWETILKGNLPEGRHEFTLAKVQQEVMRFKHYRKVKYIREKCKYVEGVSVLKKKRYEFEQQVEILMMKLQEIRWKRKREEELCDYLEDLVSIRECTEQKREFGDQKREFVFSRERLKRERESRPCELLEEFQLAHKLEDQVKIEKLAQRDEDALAELEEFLEERDVIEWRKGKVGEEMDG</sequence>
<name>A0A4Y8D2X0_9HELO</name>
<dbReference type="AlphaFoldDB" id="A0A4Y8D2X0"/>
<proteinExistence type="predicted"/>
<dbReference type="Proteomes" id="UP000297299">
    <property type="component" value="Unassembled WGS sequence"/>
</dbReference>
<dbReference type="EMBL" id="PHWZ01000143">
    <property type="protein sequence ID" value="TEY64769.1"/>
    <property type="molecule type" value="Genomic_DNA"/>
</dbReference>
<gene>
    <name evidence="1" type="ORF">BOTCAL_0143g00260</name>
</gene>
<reference evidence="1 2" key="1">
    <citation type="submission" date="2017-11" db="EMBL/GenBank/DDBJ databases">
        <title>Comparative genomics of Botrytis spp.</title>
        <authorList>
            <person name="Valero-Jimenez C.A."/>
            <person name="Tapia P."/>
            <person name="Veloso J."/>
            <person name="Silva-Moreno E."/>
            <person name="Staats M."/>
            <person name="Valdes J.H."/>
            <person name="Van Kan J.A.L."/>
        </authorList>
    </citation>
    <scope>NUCLEOTIDE SEQUENCE [LARGE SCALE GENOMIC DNA]</scope>
    <source>
        <strain evidence="1 2">MUCL2830</strain>
    </source>
</reference>
<accession>A0A4Y8D2X0</accession>
<keyword evidence="2" id="KW-1185">Reference proteome</keyword>
<comment type="caution">
    <text evidence="1">The sequence shown here is derived from an EMBL/GenBank/DDBJ whole genome shotgun (WGS) entry which is preliminary data.</text>
</comment>
<dbReference type="OrthoDB" id="3563914at2759"/>
<evidence type="ECO:0000313" key="2">
    <source>
        <dbReference type="Proteomes" id="UP000297299"/>
    </source>
</evidence>